<sequence>MTKINRAWYTREHQVSPLNIGLTKEQLEKNQERDENMAKMMTQMDLLTKHVMGGGYKAMNVIDRGSCPSYPRLGGNQCWTKDHDSGWRDREHDWRDRVANWREMDGDRHGYVPPHDRPKPKEPNVDPKSF</sequence>
<dbReference type="EMBL" id="CP133617">
    <property type="protein sequence ID" value="WMV32946.1"/>
    <property type="molecule type" value="Genomic_DNA"/>
</dbReference>
<evidence type="ECO:0000256" key="1">
    <source>
        <dbReference type="SAM" id="MobiDB-lite"/>
    </source>
</evidence>
<dbReference type="AlphaFoldDB" id="A0AAF0TUC9"/>
<keyword evidence="3" id="KW-1185">Reference proteome</keyword>
<gene>
    <name evidence="2" type="ORF">MTR67_026331</name>
</gene>
<evidence type="ECO:0000313" key="2">
    <source>
        <dbReference type="EMBL" id="WMV32946.1"/>
    </source>
</evidence>
<protein>
    <submittedName>
        <fullName evidence="2">Uncharacterized protein</fullName>
    </submittedName>
</protein>
<evidence type="ECO:0000313" key="3">
    <source>
        <dbReference type="Proteomes" id="UP001234989"/>
    </source>
</evidence>
<dbReference type="Proteomes" id="UP001234989">
    <property type="component" value="Chromosome 6"/>
</dbReference>
<organism evidence="2 3">
    <name type="scientific">Solanum verrucosum</name>
    <dbReference type="NCBI Taxonomy" id="315347"/>
    <lineage>
        <taxon>Eukaryota</taxon>
        <taxon>Viridiplantae</taxon>
        <taxon>Streptophyta</taxon>
        <taxon>Embryophyta</taxon>
        <taxon>Tracheophyta</taxon>
        <taxon>Spermatophyta</taxon>
        <taxon>Magnoliopsida</taxon>
        <taxon>eudicotyledons</taxon>
        <taxon>Gunneridae</taxon>
        <taxon>Pentapetalae</taxon>
        <taxon>asterids</taxon>
        <taxon>lamiids</taxon>
        <taxon>Solanales</taxon>
        <taxon>Solanaceae</taxon>
        <taxon>Solanoideae</taxon>
        <taxon>Solaneae</taxon>
        <taxon>Solanum</taxon>
    </lineage>
</organism>
<proteinExistence type="predicted"/>
<name>A0AAF0TUC9_SOLVR</name>
<accession>A0AAF0TUC9</accession>
<feature type="region of interest" description="Disordered" evidence="1">
    <location>
        <begin position="103"/>
        <end position="130"/>
    </location>
</feature>
<reference evidence="2" key="1">
    <citation type="submission" date="2023-08" db="EMBL/GenBank/DDBJ databases">
        <title>A de novo genome assembly of Solanum verrucosum Schlechtendal, a Mexican diploid species geographically isolated from the other diploid A-genome species in potato relatives.</title>
        <authorList>
            <person name="Hosaka K."/>
        </authorList>
    </citation>
    <scope>NUCLEOTIDE SEQUENCE</scope>
    <source>
        <tissue evidence="2">Young leaves</tissue>
    </source>
</reference>